<organism evidence="2">
    <name type="scientific">Pasteurella multocida</name>
    <dbReference type="NCBI Taxonomy" id="747"/>
    <lineage>
        <taxon>Bacteria</taxon>
        <taxon>Pseudomonadati</taxon>
        <taxon>Pseudomonadota</taxon>
        <taxon>Gammaproteobacteria</taxon>
        <taxon>Pasteurellales</taxon>
        <taxon>Pasteurellaceae</taxon>
        <taxon>Pasteurella</taxon>
    </lineage>
</organism>
<dbReference type="NCBIfam" id="TIGR00249">
    <property type="entry name" value="sixA"/>
    <property type="match status" value="1"/>
</dbReference>
<dbReference type="Pfam" id="PF00300">
    <property type="entry name" value="His_Phos_1"/>
    <property type="match status" value="1"/>
</dbReference>
<accession>A0A140D7V2</accession>
<gene>
    <name evidence="2" type="primary">PM0441</name>
</gene>
<dbReference type="GO" id="GO:0005737">
    <property type="term" value="C:cytoplasm"/>
    <property type="evidence" value="ECO:0007669"/>
    <property type="project" value="InterPro"/>
</dbReference>
<dbReference type="PANTHER" id="PTHR20935">
    <property type="entry name" value="PHOSPHOGLYCERATE MUTASE-RELATED"/>
    <property type="match status" value="1"/>
</dbReference>
<dbReference type="RefSeq" id="WP_071523028.1">
    <property type="nucleotide sequence ID" value="NZ_JACDXE010000003.1"/>
</dbReference>
<evidence type="ECO:0000313" key="2">
    <source>
        <dbReference type="EMBL" id="AMK08976.1"/>
    </source>
</evidence>
<sequence>MDIFVMRHGEAEVMAKSDRERHLNRRGIQQAISQGEWLKSTMTVDKVLVSSYARAQQTFEQINGVYANQLAEKVETWDGITPYGNSHTVVGCLDVLAKQGIQSVLIVSHLPLVGEIVVTLCGRNSVSFYPSTIAHVQWDGKIGNIVQAKYPE</sequence>
<dbReference type="AlphaFoldDB" id="A0A140D7V2"/>
<evidence type="ECO:0000256" key="1">
    <source>
        <dbReference type="ARBA" id="ARBA00022801"/>
    </source>
</evidence>
<name>A0A140D7V2_PASMD</name>
<dbReference type="CDD" id="cd07067">
    <property type="entry name" value="HP_PGM_like"/>
    <property type="match status" value="1"/>
</dbReference>
<protein>
    <submittedName>
        <fullName evidence="2">PM0441 protein</fullName>
    </submittedName>
</protein>
<dbReference type="InterPro" id="IPR004449">
    <property type="entry name" value="SixA"/>
</dbReference>
<proteinExistence type="predicted"/>
<dbReference type="InterPro" id="IPR051021">
    <property type="entry name" value="Mito_Ser/Thr_phosphatase"/>
</dbReference>
<dbReference type="InterPro" id="IPR029033">
    <property type="entry name" value="His_PPase_superfam"/>
</dbReference>
<keyword evidence="1" id="KW-0378">Hydrolase</keyword>
<dbReference type="Gene3D" id="3.40.50.1240">
    <property type="entry name" value="Phosphoglycerate mutase-like"/>
    <property type="match status" value="1"/>
</dbReference>
<reference evidence="2" key="1">
    <citation type="submission" date="2015-01" db="EMBL/GenBank/DDBJ databases">
        <title>Draft genome sequence of Pasteurella multocida isolated from alpaca pneumonia.</title>
        <authorList>
            <person name="Maturrano L."/>
            <person name="Hurtado R."/>
            <person name="Allasi N."/>
            <person name="Juscamayta E."/>
            <person name="Fernandez D."/>
            <person name="Maximiliano J."/>
            <person name="Rimac R."/>
            <person name="Rosadio R."/>
        </authorList>
    </citation>
    <scope>NUCLEOTIDE SEQUENCE</scope>
    <source>
        <strain evidence="2">UNMSM</strain>
    </source>
</reference>
<dbReference type="PANTHER" id="PTHR20935:SF1">
    <property type="entry name" value="SLL1549 PROTEIN"/>
    <property type="match status" value="1"/>
</dbReference>
<dbReference type="GO" id="GO:0101006">
    <property type="term" value="F:protein histidine phosphatase activity"/>
    <property type="evidence" value="ECO:0007669"/>
    <property type="project" value="InterPro"/>
</dbReference>
<dbReference type="InterPro" id="IPR013078">
    <property type="entry name" value="His_Pase_superF_clade-1"/>
</dbReference>
<dbReference type="SUPFAM" id="SSF53254">
    <property type="entry name" value="Phosphoglycerate mutase-like"/>
    <property type="match status" value="1"/>
</dbReference>
<dbReference type="SMART" id="SM00855">
    <property type="entry name" value="PGAM"/>
    <property type="match status" value="1"/>
</dbReference>
<dbReference type="EMBL" id="KP661137">
    <property type="protein sequence ID" value="AMK08976.1"/>
    <property type="molecule type" value="Genomic_DNA"/>
</dbReference>